<dbReference type="PANTHER" id="PTHR23530">
    <property type="entry name" value="TRANSPORT PROTEIN-RELATED"/>
    <property type="match status" value="1"/>
</dbReference>
<feature type="transmembrane region" description="Helical" evidence="2">
    <location>
        <begin position="330"/>
        <end position="347"/>
    </location>
</feature>
<evidence type="ECO:0000256" key="1">
    <source>
        <dbReference type="SAM" id="MobiDB-lite"/>
    </source>
</evidence>
<keyword evidence="2" id="KW-0812">Transmembrane</keyword>
<reference evidence="3 4" key="1">
    <citation type="submission" date="2021-01" db="EMBL/GenBank/DDBJ databases">
        <title>Whole genome shotgun sequence of Verrucosispora andamanensis NBRC 109075.</title>
        <authorList>
            <person name="Komaki H."/>
            <person name="Tamura T."/>
        </authorList>
    </citation>
    <scope>NUCLEOTIDE SEQUENCE [LARGE SCALE GENOMIC DNA]</scope>
    <source>
        <strain evidence="3 4">NBRC 109075</strain>
    </source>
</reference>
<sequence>MDTVTQVSMTRPTGKAPMTPTSPRARRLAGTLYAYAFLTDLVLLYPVYALLFADTGLSVGQISSLFVIWSLASIVLEVPSGAWADATSRRRMLCLAPLCTAAGFALWTLAPSYPAFAAGFVLWGAGGALASGATEALVFDELDRLGAADRYARVIGRARTAGTVAVLGSIVLAAPVLGFGGYPAVGAASVAACLLAAAVAVRFPEDRRPALSTKRRPDLPVVGRAAPTVGSGSADTGAVADPDGDELGWWQGLRAGIAEARGDRPVRRAVLLVAGVSAVWGALDEYTPLLARDTGVALTSVPLLLLIVTVGQIVGGLLAPVGQRFGTRGYALLLAGSALALAGGALAGHPAAFALVAVAFCGLQLATVLADARLQTRIAGPARATVTSLAGMGTDLTIIVVYAGYGLVATVAGNRVAFAVAAVPYLLIAAVLAIRPTGERRPRTPARAAPVG</sequence>
<keyword evidence="4" id="KW-1185">Reference proteome</keyword>
<feature type="transmembrane region" description="Helical" evidence="2">
    <location>
        <begin position="295"/>
        <end position="318"/>
    </location>
</feature>
<dbReference type="Gene3D" id="1.20.1250.20">
    <property type="entry name" value="MFS general substrate transporter like domains"/>
    <property type="match status" value="1"/>
</dbReference>
<feature type="transmembrane region" description="Helical" evidence="2">
    <location>
        <begin position="184"/>
        <end position="204"/>
    </location>
</feature>
<accession>A0ABQ4I2P1</accession>
<feature type="transmembrane region" description="Helical" evidence="2">
    <location>
        <begin position="353"/>
        <end position="372"/>
    </location>
</feature>
<dbReference type="Pfam" id="PF07690">
    <property type="entry name" value="MFS_1"/>
    <property type="match status" value="1"/>
</dbReference>
<feature type="transmembrane region" description="Helical" evidence="2">
    <location>
        <begin position="266"/>
        <end position="283"/>
    </location>
</feature>
<dbReference type="InterPro" id="IPR036259">
    <property type="entry name" value="MFS_trans_sf"/>
</dbReference>
<protein>
    <submittedName>
        <fullName evidence="3">MFS transporter</fullName>
    </submittedName>
</protein>
<name>A0ABQ4I2P1_9ACTN</name>
<dbReference type="InterPro" id="IPR053160">
    <property type="entry name" value="MFS_DHA3_Transporter"/>
</dbReference>
<feature type="transmembrane region" description="Helical" evidence="2">
    <location>
        <begin position="416"/>
        <end position="434"/>
    </location>
</feature>
<feature type="transmembrane region" description="Helical" evidence="2">
    <location>
        <begin position="32"/>
        <end position="53"/>
    </location>
</feature>
<dbReference type="Proteomes" id="UP000647017">
    <property type="component" value="Unassembled WGS sequence"/>
</dbReference>
<organism evidence="3 4">
    <name type="scientific">Micromonospora andamanensis</name>
    <dbReference type="NCBI Taxonomy" id="1287068"/>
    <lineage>
        <taxon>Bacteria</taxon>
        <taxon>Bacillati</taxon>
        <taxon>Actinomycetota</taxon>
        <taxon>Actinomycetes</taxon>
        <taxon>Micromonosporales</taxon>
        <taxon>Micromonosporaceae</taxon>
        <taxon>Micromonospora</taxon>
    </lineage>
</organism>
<feature type="transmembrane region" description="Helical" evidence="2">
    <location>
        <begin position="384"/>
        <end position="404"/>
    </location>
</feature>
<evidence type="ECO:0000256" key="2">
    <source>
        <dbReference type="SAM" id="Phobius"/>
    </source>
</evidence>
<feature type="transmembrane region" description="Helical" evidence="2">
    <location>
        <begin position="59"/>
        <end position="80"/>
    </location>
</feature>
<dbReference type="InterPro" id="IPR011701">
    <property type="entry name" value="MFS"/>
</dbReference>
<feature type="transmembrane region" description="Helical" evidence="2">
    <location>
        <begin position="92"/>
        <end position="110"/>
    </location>
</feature>
<feature type="transmembrane region" description="Helical" evidence="2">
    <location>
        <begin position="116"/>
        <end position="139"/>
    </location>
</feature>
<feature type="transmembrane region" description="Helical" evidence="2">
    <location>
        <begin position="160"/>
        <end position="178"/>
    </location>
</feature>
<evidence type="ECO:0000313" key="3">
    <source>
        <dbReference type="EMBL" id="GIJ12143.1"/>
    </source>
</evidence>
<proteinExistence type="predicted"/>
<comment type="caution">
    <text evidence="3">The sequence shown here is derived from an EMBL/GenBank/DDBJ whole genome shotgun (WGS) entry which is preliminary data.</text>
</comment>
<feature type="region of interest" description="Disordered" evidence="1">
    <location>
        <begin position="1"/>
        <end position="21"/>
    </location>
</feature>
<dbReference type="PANTHER" id="PTHR23530:SF1">
    <property type="entry name" value="PERMEASE, MAJOR FACILITATOR SUPERFAMILY-RELATED"/>
    <property type="match status" value="1"/>
</dbReference>
<feature type="compositionally biased region" description="Polar residues" evidence="1">
    <location>
        <begin position="1"/>
        <end position="11"/>
    </location>
</feature>
<keyword evidence="2" id="KW-1133">Transmembrane helix</keyword>
<evidence type="ECO:0000313" key="4">
    <source>
        <dbReference type="Proteomes" id="UP000647017"/>
    </source>
</evidence>
<gene>
    <name evidence="3" type="ORF">Van01_53570</name>
</gene>
<dbReference type="EMBL" id="BOOZ01000044">
    <property type="protein sequence ID" value="GIJ12143.1"/>
    <property type="molecule type" value="Genomic_DNA"/>
</dbReference>
<dbReference type="CDD" id="cd06174">
    <property type="entry name" value="MFS"/>
    <property type="match status" value="1"/>
</dbReference>
<dbReference type="SUPFAM" id="SSF103473">
    <property type="entry name" value="MFS general substrate transporter"/>
    <property type="match status" value="1"/>
</dbReference>
<keyword evidence="2" id="KW-0472">Membrane</keyword>